<name>A0A382JK10_9ZZZZ</name>
<evidence type="ECO:0000313" key="2">
    <source>
        <dbReference type="EMBL" id="SVC12470.1"/>
    </source>
</evidence>
<dbReference type="InterPro" id="IPR016181">
    <property type="entry name" value="Acyl_CoA_acyltransferase"/>
</dbReference>
<proteinExistence type="predicted"/>
<dbReference type="Gene3D" id="3.40.630.30">
    <property type="match status" value="1"/>
</dbReference>
<accession>A0A382JK10</accession>
<dbReference type="PROSITE" id="PS51186">
    <property type="entry name" value="GNAT"/>
    <property type="match status" value="1"/>
</dbReference>
<dbReference type="AlphaFoldDB" id="A0A382JK10"/>
<dbReference type="SUPFAM" id="SSF55729">
    <property type="entry name" value="Acyl-CoA N-acyltransferases (Nat)"/>
    <property type="match status" value="1"/>
</dbReference>
<dbReference type="InterPro" id="IPR000182">
    <property type="entry name" value="GNAT_dom"/>
</dbReference>
<protein>
    <recommendedName>
        <fullName evidence="1">N-acetyltransferase domain-containing protein</fullName>
    </recommendedName>
</protein>
<gene>
    <name evidence="2" type="ORF">METZ01_LOCUS265324</name>
</gene>
<dbReference type="EMBL" id="UINC01074857">
    <property type="protein sequence ID" value="SVC12470.1"/>
    <property type="molecule type" value="Genomic_DNA"/>
</dbReference>
<dbReference type="Pfam" id="PF13527">
    <property type="entry name" value="Acetyltransf_9"/>
    <property type="match status" value="1"/>
</dbReference>
<organism evidence="2">
    <name type="scientific">marine metagenome</name>
    <dbReference type="NCBI Taxonomy" id="408172"/>
    <lineage>
        <taxon>unclassified sequences</taxon>
        <taxon>metagenomes</taxon>
        <taxon>ecological metagenomes</taxon>
    </lineage>
</organism>
<evidence type="ECO:0000259" key="1">
    <source>
        <dbReference type="PROSITE" id="PS51186"/>
    </source>
</evidence>
<feature type="domain" description="N-acetyltransferase" evidence="1">
    <location>
        <begin position="4"/>
        <end position="145"/>
    </location>
</feature>
<sequence>MSTLSIRHAHSTDVPALSAFMESQGQDRCSPAYLEHWYFRNPSGSASVIIGEMGGRIVGVATTNDHIFEKGGKEVLVGMPQKVLTDEATRGQGVFGRLHAVAEEACLDRGVEMFLTVTNAASTPIFIERFGYRRLPVPRMALLLPSIGAVPTRSEGCGPPRERAPNQDTWRMKKDPAHFSWRYTQDPLKEYTFLQVSDDGNNGGWIVLRRIRRANLPMSLLMDMGPEGGGTGIKLLKMARRLALHQRSLGLLALEESWNSSSLRRASVARRSSGLALLVKGKDGAHTQALLKNRFDLAFGDLDFL</sequence>
<dbReference type="GO" id="GO:0016747">
    <property type="term" value="F:acyltransferase activity, transferring groups other than amino-acyl groups"/>
    <property type="evidence" value="ECO:0007669"/>
    <property type="project" value="InterPro"/>
</dbReference>
<reference evidence="2" key="1">
    <citation type="submission" date="2018-05" db="EMBL/GenBank/DDBJ databases">
        <authorList>
            <person name="Lanie J.A."/>
            <person name="Ng W.-L."/>
            <person name="Kazmierczak K.M."/>
            <person name="Andrzejewski T.M."/>
            <person name="Davidsen T.M."/>
            <person name="Wayne K.J."/>
            <person name="Tettelin H."/>
            <person name="Glass J.I."/>
            <person name="Rusch D."/>
            <person name="Podicherti R."/>
            <person name="Tsui H.-C.T."/>
            <person name="Winkler M.E."/>
        </authorList>
    </citation>
    <scope>NUCLEOTIDE SEQUENCE</scope>
</reference>